<dbReference type="PANTHER" id="PTHR10458:SF2">
    <property type="entry name" value="PEPTIDE DEFORMYLASE, MITOCHONDRIAL"/>
    <property type="match status" value="1"/>
</dbReference>
<dbReference type="Gene3D" id="3.90.45.10">
    <property type="entry name" value="Peptide deformylase"/>
    <property type="match status" value="1"/>
</dbReference>
<dbReference type="NCBIfam" id="NF001159">
    <property type="entry name" value="PRK00150.1-3"/>
    <property type="match status" value="1"/>
</dbReference>
<dbReference type="Pfam" id="PF01327">
    <property type="entry name" value="Pep_deformylase"/>
    <property type="match status" value="1"/>
</dbReference>
<evidence type="ECO:0000256" key="5">
    <source>
        <dbReference type="ARBA" id="ARBA00023004"/>
    </source>
</evidence>
<evidence type="ECO:0000256" key="4">
    <source>
        <dbReference type="ARBA" id="ARBA00022917"/>
    </source>
</evidence>
<comment type="caution">
    <text evidence="7">The sequence shown here is derived from an EMBL/GenBank/DDBJ whole genome shotgun (WGS) entry which is preliminary data.</text>
</comment>
<feature type="active site" evidence="6">
    <location>
        <position position="136"/>
    </location>
</feature>
<keyword evidence="5 6" id="KW-0408">Iron</keyword>
<feature type="binding site" evidence="6">
    <location>
        <position position="93"/>
    </location>
    <ligand>
        <name>Fe cation</name>
        <dbReference type="ChEBI" id="CHEBI:24875"/>
    </ligand>
</feature>
<evidence type="ECO:0000313" key="8">
    <source>
        <dbReference type="Proteomes" id="UP000481360"/>
    </source>
</evidence>
<gene>
    <name evidence="6 7" type="primary">def</name>
    <name evidence="7" type="ORF">G7043_32650</name>
</gene>
<reference evidence="7 8" key="1">
    <citation type="submission" date="2020-03" db="EMBL/GenBank/DDBJ databases">
        <title>Isolation and identification of active actinomycetes.</title>
        <authorList>
            <person name="Sun X."/>
        </authorList>
    </citation>
    <scope>NUCLEOTIDE SEQUENCE [LARGE SCALE GENOMIC DNA]</scope>
    <source>
        <strain evidence="7 8">NEAU-D13</strain>
    </source>
</reference>
<dbReference type="RefSeq" id="WP_166052293.1">
    <property type="nucleotide sequence ID" value="NZ_JAAMPJ010000010.1"/>
</dbReference>
<evidence type="ECO:0000256" key="6">
    <source>
        <dbReference type="HAMAP-Rule" id="MF_00163"/>
    </source>
</evidence>
<evidence type="ECO:0000313" key="7">
    <source>
        <dbReference type="EMBL" id="NGY63679.1"/>
    </source>
</evidence>
<organism evidence="7 8">
    <name type="scientific">Lentzea alba</name>
    <dbReference type="NCBI Taxonomy" id="2714351"/>
    <lineage>
        <taxon>Bacteria</taxon>
        <taxon>Bacillati</taxon>
        <taxon>Actinomycetota</taxon>
        <taxon>Actinomycetes</taxon>
        <taxon>Pseudonocardiales</taxon>
        <taxon>Pseudonocardiaceae</taxon>
        <taxon>Lentzea</taxon>
    </lineage>
</organism>
<feature type="binding site" evidence="6">
    <location>
        <position position="139"/>
    </location>
    <ligand>
        <name>Fe cation</name>
        <dbReference type="ChEBI" id="CHEBI:24875"/>
    </ligand>
</feature>
<sequence>MTIRPILVAGDPRLNTPTTQITEFDDDLAQLVEDLFDTNTAANGAGLAANQVGDSRSVFVYDCPDDTGRHHRGHVINPVLETSGPPLTAHEGCLSVPGERFPTSRAAWARVTGVDLHGAEVKVEGTGFSARCLQHETDHLAGRLYLSRLLEPHAAEAALMLERSGWTEPGISWLPGDGPDPFHS</sequence>
<dbReference type="EMBL" id="JAAMPJ010000010">
    <property type="protein sequence ID" value="NGY63679.1"/>
    <property type="molecule type" value="Genomic_DNA"/>
</dbReference>
<dbReference type="PANTHER" id="PTHR10458">
    <property type="entry name" value="PEPTIDE DEFORMYLASE"/>
    <property type="match status" value="1"/>
</dbReference>
<keyword evidence="8" id="KW-1185">Reference proteome</keyword>
<dbReference type="NCBIfam" id="TIGR00079">
    <property type="entry name" value="pept_deformyl"/>
    <property type="match status" value="1"/>
</dbReference>
<proteinExistence type="inferred from homology"/>
<dbReference type="InterPro" id="IPR036821">
    <property type="entry name" value="Peptide_deformylase_sf"/>
</dbReference>
<comment type="function">
    <text evidence="6">Removes the formyl group from the N-terminal Met of newly synthesized proteins. Requires at least a dipeptide for an efficient rate of reaction. N-terminal L-methionine is a prerequisite for activity but the enzyme has broad specificity at other positions.</text>
</comment>
<comment type="catalytic activity">
    <reaction evidence="6">
        <text>N-terminal N-formyl-L-methionyl-[peptide] + H2O = N-terminal L-methionyl-[peptide] + formate</text>
        <dbReference type="Rhea" id="RHEA:24420"/>
        <dbReference type="Rhea" id="RHEA-COMP:10639"/>
        <dbReference type="Rhea" id="RHEA-COMP:10640"/>
        <dbReference type="ChEBI" id="CHEBI:15377"/>
        <dbReference type="ChEBI" id="CHEBI:15740"/>
        <dbReference type="ChEBI" id="CHEBI:49298"/>
        <dbReference type="ChEBI" id="CHEBI:64731"/>
        <dbReference type="EC" id="3.5.1.88"/>
    </reaction>
</comment>
<keyword evidence="4 6" id="KW-0648">Protein biosynthesis</keyword>
<dbReference type="GO" id="GO:0042586">
    <property type="term" value="F:peptide deformylase activity"/>
    <property type="evidence" value="ECO:0007669"/>
    <property type="project" value="UniProtKB-UniRule"/>
</dbReference>
<keyword evidence="2 6" id="KW-0479">Metal-binding</keyword>
<dbReference type="InterPro" id="IPR023635">
    <property type="entry name" value="Peptide_deformylase"/>
</dbReference>
<feature type="binding site" evidence="6">
    <location>
        <position position="135"/>
    </location>
    <ligand>
        <name>Fe cation</name>
        <dbReference type="ChEBI" id="CHEBI:24875"/>
    </ligand>
</feature>
<evidence type="ECO:0000256" key="1">
    <source>
        <dbReference type="ARBA" id="ARBA00010759"/>
    </source>
</evidence>
<dbReference type="Proteomes" id="UP000481360">
    <property type="component" value="Unassembled WGS sequence"/>
</dbReference>
<name>A0A7C9W5H1_9PSEU</name>
<comment type="cofactor">
    <cofactor evidence="6">
        <name>Fe(2+)</name>
        <dbReference type="ChEBI" id="CHEBI:29033"/>
    </cofactor>
    <text evidence="6">Binds 1 Fe(2+) ion.</text>
</comment>
<evidence type="ECO:0000256" key="3">
    <source>
        <dbReference type="ARBA" id="ARBA00022801"/>
    </source>
</evidence>
<dbReference type="CDD" id="cd00487">
    <property type="entry name" value="Pep_deformylase"/>
    <property type="match status" value="1"/>
</dbReference>
<accession>A0A7C9W5H1</accession>
<dbReference type="SUPFAM" id="SSF56420">
    <property type="entry name" value="Peptide deformylase"/>
    <property type="match status" value="1"/>
</dbReference>
<dbReference type="PIRSF" id="PIRSF004749">
    <property type="entry name" value="Pep_def"/>
    <property type="match status" value="1"/>
</dbReference>
<dbReference type="GO" id="GO:0046872">
    <property type="term" value="F:metal ion binding"/>
    <property type="evidence" value="ECO:0007669"/>
    <property type="project" value="UniProtKB-KW"/>
</dbReference>
<evidence type="ECO:0000256" key="2">
    <source>
        <dbReference type="ARBA" id="ARBA00022723"/>
    </source>
</evidence>
<protein>
    <recommendedName>
        <fullName evidence="6">Peptide deformylase</fullName>
        <shortName evidence="6">PDF</shortName>
        <ecNumber evidence="6">3.5.1.88</ecNumber>
    </recommendedName>
    <alternativeName>
        <fullName evidence="6">Polypeptide deformylase</fullName>
    </alternativeName>
</protein>
<dbReference type="HAMAP" id="MF_00163">
    <property type="entry name" value="Pep_deformylase"/>
    <property type="match status" value="1"/>
</dbReference>
<dbReference type="AlphaFoldDB" id="A0A7C9W5H1"/>
<dbReference type="EC" id="3.5.1.88" evidence="6"/>
<keyword evidence="3 6" id="KW-0378">Hydrolase</keyword>
<dbReference type="PRINTS" id="PR01576">
    <property type="entry name" value="PDEFORMYLASE"/>
</dbReference>
<dbReference type="GO" id="GO:0006412">
    <property type="term" value="P:translation"/>
    <property type="evidence" value="ECO:0007669"/>
    <property type="project" value="UniProtKB-UniRule"/>
</dbReference>
<comment type="similarity">
    <text evidence="1 6">Belongs to the polypeptide deformylase family.</text>
</comment>